<name>A0ABQ9XEX6_9EUKA</name>
<feature type="region of interest" description="Disordered" evidence="1">
    <location>
        <begin position="1564"/>
        <end position="1657"/>
    </location>
</feature>
<feature type="compositionally biased region" description="Basic residues" evidence="1">
    <location>
        <begin position="593"/>
        <end position="604"/>
    </location>
</feature>
<feature type="compositionally biased region" description="Polar residues" evidence="1">
    <location>
        <begin position="846"/>
        <end position="875"/>
    </location>
</feature>
<dbReference type="Proteomes" id="UP001281761">
    <property type="component" value="Unassembled WGS sequence"/>
</dbReference>
<feature type="compositionally biased region" description="Basic and acidic residues" evidence="1">
    <location>
        <begin position="1973"/>
        <end position="1982"/>
    </location>
</feature>
<evidence type="ECO:0000313" key="3">
    <source>
        <dbReference type="Proteomes" id="UP001281761"/>
    </source>
</evidence>
<feature type="compositionally biased region" description="Basic and acidic residues" evidence="1">
    <location>
        <begin position="757"/>
        <end position="766"/>
    </location>
</feature>
<dbReference type="EMBL" id="JARBJD010000161">
    <property type="protein sequence ID" value="KAK2949167.1"/>
    <property type="molecule type" value="Genomic_DNA"/>
</dbReference>
<feature type="region of interest" description="Disordered" evidence="1">
    <location>
        <begin position="160"/>
        <end position="185"/>
    </location>
</feature>
<comment type="caution">
    <text evidence="2">The sequence shown here is derived from an EMBL/GenBank/DDBJ whole genome shotgun (WGS) entry which is preliminary data.</text>
</comment>
<feature type="compositionally biased region" description="Basic and acidic residues" evidence="1">
    <location>
        <begin position="1000"/>
        <end position="1011"/>
    </location>
</feature>
<evidence type="ECO:0000256" key="1">
    <source>
        <dbReference type="SAM" id="MobiDB-lite"/>
    </source>
</evidence>
<feature type="compositionally biased region" description="Basic and acidic residues" evidence="1">
    <location>
        <begin position="424"/>
        <end position="474"/>
    </location>
</feature>
<feature type="region of interest" description="Disordered" evidence="1">
    <location>
        <begin position="424"/>
        <end position="481"/>
    </location>
</feature>
<feature type="compositionally biased region" description="Polar residues" evidence="1">
    <location>
        <begin position="661"/>
        <end position="671"/>
    </location>
</feature>
<feature type="region of interest" description="Disordered" evidence="1">
    <location>
        <begin position="1973"/>
        <end position="1994"/>
    </location>
</feature>
<feature type="compositionally biased region" description="Polar residues" evidence="1">
    <location>
        <begin position="820"/>
        <end position="833"/>
    </location>
</feature>
<feature type="region of interest" description="Disordered" evidence="1">
    <location>
        <begin position="1227"/>
        <end position="1258"/>
    </location>
</feature>
<feature type="compositionally biased region" description="Acidic residues" evidence="1">
    <location>
        <begin position="1613"/>
        <end position="1623"/>
    </location>
</feature>
<sequence length="2018" mass="227037">MLHRTRIEETHWSKNQFPERMTSTRAHLLKLEENMDSSIARLKHEEEIAQSTSSRNPSVISNILHSKRAELLNAFRTELISMLSLQSNTYARLFDKLLPEYNKISQENHIFHTELAEIENKMKKESLEKDEQLRTMDAETNRLVALAKVLFVPTKQSRVQSRSFPPTEDVSPNLASQAHESPIDPSDFIVNDQGDSGVRIQTLQKDIAAAELSVLDWRRKFEESDAKLLDLVRKNDKLIKSLVSIRMDLETALRDKIRIEVEMNEMVKTKANLERMMVDREGELESDVEEEVMRRLAEVEEQRLSKQNTRAMNTDTGDYAMMQIERWAKSNMTMKMEEEEKLSQFLQKKVKELQETLDTEQQYNYKLGIEWKSKEGEYEQTQKQNQQLIQKLDAKVEELNAALKKARKDGSELLSKKEALEDMLAKQQQKGREFDKETEKKNTEIEKLKKEIDKLKDQNEAMQKAENEREKEGNNEVENLSDDMGELRSELVREKQHGIKLEQEVRALTKEIEELRKEMAEANEKKLEQMLAKEKLENEKENLLEKMAADERRRDEKIEREKKQMASAEEAKERNRKRKEERKTEEDVEVRSSTHKSQRSSKHQPTKEKRNSLRTSVASQNAAVVLDSNKQSVTSPTLDTHSPSPTQDTHPEADLRERTFSIRTSIDSRSIVSEEPNTFEEDAEDKEYIEMGVDTSDFEEYYIQTHPPSSDSFILTEYSGNPSSNSNKQAMSTPHQELTINTSVYADGYTQTSPLSREPDRLDHPSSSKRSPPNPWSPVPGRTNSPLRRSSILDYSNATKLVEESPTLVTVPISPKSDLMRQSSMETSEQEITGSDGDRREGYKSSPPQGQTVSRDGQDTLKQGHSPAQTDSSGSPDFKTSPPHPSRHVPPSIHVTPPPSSPHPSPSSLHQPQVNLPHSSPEPYPSASPQPSRHRIHSPKRQNIPKLHSPCQLRTSFQGDENLPDDGGVEVSQEKSKTDKRVDVMVWTPTAMDVAFFTDSSRDSDSEKKGSSENVISTAEELPSPVVVVNQEINTILSIPINSVKEESEYFLRKIDEWMALVRSTHHTPPTIHKPSYKKSTSISPLQPPKSPHSPKQARKSLVSQLNVAKLKRASLKPQPNEEEPKKKEEWETIVIKQVPVGEKGKDKDKEGQGHSKDKQMSPPVSKRSTKTALNDDSDSDSSEARPEPPTQAEITTQTDDVLGEMVSAVFTTRSLLDVFETQHVIPSLPVGSPTSQSTRKRGEKPQFSKNSSQDNNTAETLRQIVANRTSLASDAQQMFSLQVLVLDCFDRIRQLEKLVNGTDESFRSMASHPVQSAALSFSQTISISSDPTSFHCLHTTKQIEELPISAAFTDSSFSALFPPFSSLITVDTSQQPKSVFWLLRIIRILFANKHSSDLSQPTPTPAQHFPHFVRKWLNQTYGLSSLVSELGSSLLVSAETHSTHNPDAAIYSSFLSCQYLHPHCSFYLFVSVLVSGLAESSSVVDWHPIKSAGPSDEASRQTGSSLTRLRASYLPTSVAIELMSALFYFVSEGEWNEIVERVRREGHHCTDRLVERGVRVDFRSTTQQTKQQPPHDSNKTLSTTTRSRKSKSTNAPARTKKTFRLKVLAEDQNGESERDEYDEGRGEVGYVSNVVSREEAPEPMPALSERTGERVSEEEIHTFVNQNGKENAEITGEMDRINLSLDMPQQATHNTQSPSTHPTPHESSTPMGEEQPDTVLQQSDTNAHLADRWINDTSGTQREDVIGVGTLQGLIMTEFSKCVSIFTAGVRTVCEAVLSNRKKDSQPSDDTPASTHLTRTEVETVACLCCPSLRFNNKPDWDAFYLTLSHLQSQLPNSSKPSKSGDGLIFDVDAVVAISVVYEWMNTNVYGQTLQFGEEGDVVDVTSCAERFLGVLLSSFQTPNLPRKTKPNEPHISSDTTSSSPHSKPLFIFLSQQDPSSISPTRLSHIQSLSSLLSLFSSSRTIARSMIESHQRNRENLPKPQGRTKGSPGVIVKHSGRGLTITALNSTIGSVLS</sequence>
<feature type="compositionally biased region" description="Basic and acidic residues" evidence="1">
    <location>
        <begin position="1143"/>
        <end position="1160"/>
    </location>
</feature>
<feature type="compositionally biased region" description="Basic and acidic residues" evidence="1">
    <location>
        <begin position="581"/>
        <end position="592"/>
    </location>
</feature>
<feature type="compositionally biased region" description="Polar residues" evidence="1">
    <location>
        <begin position="613"/>
        <end position="648"/>
    </location>
</feature>
<gene>
    <name evidence="2" type="ORF">BLNAU_15893</name>
</gene>
<proteinExistence type="predicted"/>
<feature type="region of interest" description="Disordered" evidence="1">
    <location>
        <begin position="1691"/>
        <end position="1720"/>
    </location>
</feature>
<reference evidence="2 3" key="1">
    <citation type="journal article" date="2022" name="bioRxiv">
        <title>Genomics of Preaxostyla Flagellates Illuminates Evolutionary Transitions and the Path Towards Mitochondrial Loss.</title>
        <authorList>
            <person name="Novak L.V.F."/>
            <person name="Treitli S.C."/>
            <person name="Pyrih J."/>
            <person name="Halakuc P."/>
            <person name="Pipaliya S.V."/>
            <person name="Vacek V."/>
            <person name="Brzon O."/>
            <person name="Soukal P."/>
            <person name="Eme L."/>
            <person name="Dacks J.B."/>
            <person name="Karnkowska A."/>
            <person name="Elias M."/>
            <person name="Hampl V."/>
        </authorList>
    </citation>
    <scope>NUCLEOTIDE SEQUENCE [LARGE SCALE GENOMIC DNA]</scope>
    <source>
        <strain evidence="2">NAU3</strain>
        <tissue evidence="2">Gut</tissue>
    </source>
</reference>
<feature type="compositionally biased region" description="Low complexity" evidence="1">
    <location>
        <begin position="1693"/>
        <end position="1711"/>
    </location>
</feature>
<evidence type="ECO:0000313" key="2">
    <source>
        <dbReference type="EMBL" id="KAK2949167.1"/>
    </source>
</evidence>
<feature type="region of interest" description="Disordered" evidence="1">
    <location>
        <begin position="1067"/>
        <end position="1200"/>
    </location>
</feature>
<feature type="compositionally biased region" description="Polar residues" evidence="1">
    <location>
        <begin position="1564"/>
        <end position="1576"/>
    </location>
</feature>
<feature type="compositionally biased region" description="Polar residues" evidence="1">
    <location>
        <begin position="706"/>
        <end position="755"/>
    </location>
</feature>
<feature type="compositionally biased region" description="Low complexity" evidence="1">
    <location>
        <begin position="1915"/>
        <end position="1926"/>
    </location>
</feature>
<feature type="compositionally biased region" description="Basic and acidic residues" evidence="1">
    <location>
        <begin position="536"/>
        <end position="573"/>
    </location>
</feature>
<feature type="compositionally biased region" description="Acidic residues" evidence="1">
    <location>
        <begin position="677"/>
        <end position="687"/>
    </location>
</feature>
<feature type="region of interest" description="Disordered" evidence="1">
    <location>
        <begin position="998"/>
        <end position="1017"/>
    </location>
</feature>
<feature type="region of interest" description="Disordered" evidence="1">
    <location>
        <begin position="536"/>
        <end position="687"/>
    </location>
</feature>
<accession>A0ABQ9XEX6</accession>
<feature type="compositionally biased region" description="Polar residues" evidence="1">
    <location>
        <begin position="782"/>
        <end position="799"/>
    </location>
</feature>
<feature type="compositionally biased region" description="Pro residues" evidence="1">
    <location>
        <begin position="896"/>
        <end position="905"/>
    </location>
</feature>
<feature type="region of interest" description="Disordered" evidence="1">
    <location>
        <begin position="704"/>
        <end position="978"/>
    </location>
</feature>
<protein>
    <submittedName>
        <fullName evidence="2">Uncharacterized protein</fullName>
    </submittedName>
</protein>
<feature type="compositionally biased region" description="Polar residues" evidence="1">
    <location>
        <begin position="1248"/>
        <end position="1258"/>
    </location>
</feature>
<feature type="compositionally biased region" description="Basic and acidic residues" evidence="1">
    <location>
        <begin position="649"/>
        <end position="660"/>
    </location>
</feature>
<feature type="region of interest" description="Disordered" evidence="1">
    <location>
        <begin position="1904"/>
        <end position="1926"/>
    </location>
</feature>
<dbReference type="PANTHER" id="PTHR24216">
    <property type="entry name" value="PAXILLIN-RELATED"/>
    <property type="match status" value="1"/>
</dbReference>
<keyword evidence="3" id="KW-1185">Reference proteome</keyword>
<organism evidence="2 3">
    <name type="scientific">Blattamonas nauphoetae</name>
    <dbReference type="NCBI Taxonomy" id="2049346"/>
    <lineage>
        <taxon>Eukaryota</taxon>
        <taxon>Metamonada</taxon>
        <taxon>Preaxostyla</taxon>
        <taxon>Oxymonadida</taxon>
        <taxon>Blattamonas</taxon>
    </lineage>
</organism>